<dbReference type="SMART" id="SM00308">
    <property type="entry name" value="LH2"/>
    <property type="match status" value="1"/>
</dbReference>
<dbReference type="Pfam" id="PF17963">
    <property type="entry name" value="Big_9"/>
    <property type="match status" value="1"/>
</dbReference>
<protein>
    <recommendedName>
        <fullName evidence="5">Ig-like domain-containing protein</fullName>
    </recommendedName>
</protein>
<dbReference type="InterPro" id="IPR001024">
    <property type="entry name" value="PLAT/LH2_dom"/>
</dbReference>
<dbReference type="EMBL" id="PFTV01000034">
    <property type="protein sequence ID" value="PJB57785.1"/>
    <property type="molecule type" value="Genomic_DNA"/>
</dbReference>
<dbReference type="PANTHER" id="PTHR45901:SF3">
    <property type="entry name" value="LIPOXYGENASE HOMOLOGY DOMAIN-CONTAINING PROTEIN 1"/>
    <property type="match status" value="1"/>
</dbReference>
<dbReference type="InterPro" id="IPR052970">
    <property type="entry name" value="Inner_ear_hair_cell_LOXHD"/>
</dbReference>
<gene>
    <name evidence="3" type="ORF">CO097_01380</name>
</gene>
<dbReference type="SUPFAM" id="SSF48726">
    <property type="entry name" value="Immunoglobulin"/>
    <property type="match status" value="1"/>
</dbReference>
<organism evidence="3 4">
    <name type="scientific">Candidatus Infernicultor aquiphilus</name>
    <dbReference type="NCBI Taxonomy" id="1805029"/>
    <lineage>
        <taxon>Bacteria</taxon>
        <taxon>Pseudomonadati</taxon>
        <taxon>Atribacterota</taxon>
        <taxon>Candidatus Phoenicimicrobiia</taxon>
        <taxon>Candidatus Pheonicimicrobiales</taxon>
        <taxon>Candidatus Phoenicimicrobiaceae</taxon>
        <taxon>Candidatus Infernicultor</taxon>
    </lineage>
</organism>
<dbReference type="Pfam" id="PF01477">
    <property type="entry name" value="PLAT"/>
    <property type="match status" value="2"/>
</dbReference>
<dbReference type="Gene3D" id="2.40.180.10">
    <property type="entry name" value="Catalase core domain"/>
    <property type="match status" value="1"/>
</dbReference>
<sequence>DLEEGQQITLQLTIPGNAQYSISLWNPNHNSRGSSITQREIKILDYVADSTGTWYIKVSLSSGEGDYQLEVNASIDNEGGPDNNPPVISSLDASQNSVEVNQAVTITCSASDQDTETFTFSWSVNGEIIQEESSSLNWNAPDTAGTYNISCTVSDGRGGEDSESVSIEVTEPGNGENDNIGEVNYRIEITTGTRIAAGTDANVYITIYDKDGHDSGEILLDDPGVNDFEIGDTNIFSVTAINIENLDYIIIRHDNSGNFPGWYVDEIQVSNEEINKEWTFFPDQWLSTDEPPDYQTQGKFYPQEETVEDNVEYVLSLTNNGRTLTSNLPIFVSETEKGSEIDLDGDGIQQQWEDKAIEYINPYIELDEEEPWLQHQDSDYVANYIRVHPYDPFSTSTTFNSANLPKYIIFRYVVTWSQDYGRQSYGGVNFDIWTSHPGDHERVFMAWKVIDSNTLKLDWVFTSSHGDPDAHHAVWNASYRTCNKGDVATWPPKEYDHSEVFCGELQFNEDGRLVIYASEGKHALYPSCDICDNKVMLVDLPGPVNVGEDCGGGGRFRFDCYNVGEPPNLTDPKVHDLDPKLDTFKNDLPDILINKLKSHYRISINTSDRDLAGTDAEIQIKLFGENNMNSQWFTVYSKPDPPRLASHVGTFERGDKDNIIVECSDLGKIIKIQIKHDNSGLGPGWHINEIWVENLETNTTWHSRPNTWLDKVLWNDNTDKTFNLE</sequence>
<reference evidence="3 4" key="1">
    <citation type="submission" date="2017-09" db="EMBL/GenBank/DDBJ databases">
        <title>Depth-based differentiation of microbial function through sediment-hosted aquifers and enrichment of novel symbionts in the deep terrestrial subsurface.</title>
        <authorList>
            <person name="Probst A.J."/>
            <person name="Ladd B."/>
            <person name="Jarett J.K."/>
            <person name="Geller-Mcgrath D.E."/>
            <person name="Sieber C.M."/>
            <person name="Emerson J.B."/>
            <person name="Anantharaman K."/>
            <person name="Thomas B.C."/>
            <person name="Malmstrom R."/>
            <person name="Stieglmeier M."/>
            <person name="Klingl A."/>
            <person name="Woyke T."/>
            <person name="Ryan C.M."/>
            <person name="Banfield J.F."/>
        </authorList>
    </citation>
    <scope>NUCLEOTIDE SEQUENCE [LARGE SCALE GENOMIC DNA]</scope>
    <source>
        <strain evidence="3">CG_4_9_14_3_um_filter_33_16</strain>
    </source>
</reference>
<dbReference type="InterPro" id="IPR036392">
    <property type="entry name" value="PLAT/LH2_dom_sf"/>
</dbReference>
<evidence type="ECO:0000259" key="1">
    <source>
        <dbReference type="PROSITE" id="PS50095"/>
    </source>
</evidence>
<dbReference type="AlphaFoldDB" id="A0A2M8CFD1"/>
<dbReference type="PANTHER" id="PTHR45901">
    <property type="entry name" value="PROTEIN CBG12474"/>
    <property type="match status" value="1"/>
</dbReference>
<evidence type="ECO:0000313" key="4">
    <source>
        <dbReference type="Proteomes" id="UP000228560"/>
    </source>
</evidence>
<comment type="caution">
    <text evidence="3">The sequence shown here is derived from an EMBL/GenBank/DDBJ whole genome shotgun (WGS) entry which is preliminary data.</text>
</comment>
<name>A0A2M8CFD1_9BACT</name>
<dbReference type="Gene3D" id="2.60.40.10">
    <property type="entry name" value="Immunoglobulins"/>
    <property type="match status" value="1"/>
</dbReference>
<feature type="non-terminal residue" evidence="3">
    <location>
        <position position="1"/>
    </location>
</feature>
<evidence type="ECO:0008006" key="5">
    <source>
        <dbReference type="Google" id="ProtNLM"/>
    </source>
</evidence>
<proteinExistence type="predicted"/>
<dbReference type="InterPro" id="IPR013783">
    <property type="entry name" value="Ig-like_fold"/>
</dbReference>
<dbReference type="SUPFAM" id="SSF49723">
    <property type="entry name" value="Lipase/lipooxygenase domain (PLAT/LH2 domain)"/>
    <property type="match status" value="2"/>
</dbReference>
<dbReference type="Proteomes" id="UP000228560">
    <property type="component" value="Unassembled WGS sequence"/>
</dbReference>
<dbReference type="InterPro" id="IPR007110">
    <property type="entry name" value="Ig-like_dom"/>
</dbReference>
<feature type="domain" description="Ig-like" evidence="2">
    <location>
        <begin position="85"/>
        <end position="170"/>
    </location>
</feature>
<dbReference type="Gene3D" id="2.60.120.380">
    <property type="match status" value="1"/>
</dbReference>
<feature type="domain" description="PLAT" evidence="1">
    <location>
        <begin position="183"/>
        <end position="300"/>
    </location>
</feature>
<feature type="domain" description="PLAT" evidence="1">
    <location>
        <begin position="598"/>
        <end position="723"/>
    </location>
</feature>
<evidence type="ECO:0000259" key="2">
    <source>
        <dbReference type="PROSITE" id="PS50835"/>
    </source>
</evidence>
<evidence type="ECO:0000313" key="3">
    <source>
        <dbReference type="EMBL" id="PJB57785.1"/>
    </source>
</evidence>
<dbReference type="InterPro" id="IPR036179">
    <property type="entry name" value="Ig-like_dom_sf"/>
</dbReference>
<dbReference type="PROSITE" id="PS50835">
    <property type="entry name" value="IG_LIKE"/>
    <property type="match status" value="1"/>
</dbReference>
<dbReference type="Gene3D" id="2.60.60.20">
    <property type="entry name" value="PLAT/LH2 domain"/>
    <property type="match status" value="1"/>
</dbReference>
<dbReference type="PROSITE" id="PS50095">
    <property type="entry name" value="PLAT"/>
    <property type="match status" value="2"/>
</dbReference>
<accession>A0A2M8CFD1</accession>